<evidence type="ECO:0000256" key="4">
    <source>
        <dbReference type="ARBA" id="ARBA00022989"/>
    </source>
</evidence>
<feature type="transmembrane region" description="Helical" evidence="6">
    <location>
        <begin position="86"/>
        <end position="108"/>
    </location>
</feature>
<keyword evidence="3 6" id="KW-0812">Transmembrane</keyword>
<evidence type="ECO:0000313" key="7">
    <source>
        <dbReference type="EMBL" id="GAA2104408.1"/>
    </source>
</evidence>
<feature type="transmembrane region" description="Helical" evidence="6">
    <location>
        <begin position="54"/>
        <end position="74"/>
    </location>
</feature>
<feature type="transmembrane region" description="Helical" evidence="6">
    <location>
        <begin position="25"/>
        <end position="48"/>
    </location>
</feature>
<reference evidence="7 8" key="1">
    <citation type="journal article" date="2019" name="Int. J. Syst. Evol. Microbiol.">
        <title>The Global Catalogue of Microorganisms (GCM) 10K type strain sequencing project: providing services to taxonomists for standard genome sequencing and annotation.</title>
        <authorList>
            <consortium name="The Broad Institute Genomics Platform"/>
            <consortium name="The Broad Institute Genome Sequencing Center for Infectious Disease"/>
            <person name="Wu L."/>
            <person name="Ma J."/>
        </authorList>
    </citation>
    <scope>NUCLEOTIDE SEQUENCE [LARGE SCALE GENOMIC DNA]</scope>
    <source>
        <strain evidence="7 8">JCM 15900</strain>
    </source>
</reference>
<comment type="caution">
    <text evidence="7">The sequence shown here is derived from an EMBL/GenBank/DDBJ whole genome shotgun (WGS) entry which is preliminary data.</text>
</comment>
<feature type="transmembrane region" description="Helical" evidence="6">
    <location>
        <begin position="293"/>
        <end position="311"/>
    </location>
</feature>
<feature type="transmembrane region" description="Helical" evidence="6">
    <location>
        <begin position="343"/>
        <end position="363"/>
    </location>
</feature>
<dbReference type="InterPro" id="IPR004813">
    <property type="entry name" value="OPT"/>
</dbReference>
<feature type="transmembrane region" description="Helical" evidence="6">
    <location>
        <begin position="176"/>
        <end position="209"/>
    </location>
</feature>
<keyword evidence="5 6" id="KW-0472">Membrane</keyword>
<feature type="transmembrane region" description="Helical" evidence="6">
    <location>
        <begin position="229"/>
        <end position="251"/>
    </location>
</feature>
<feature type="transmembrane region" description="Helical" evidence="6">
    <location>
        <begin position="317"/>
        <end position="336"/>
    </location>
</feature>
<evidence type="ECO:0000256" key="2">
    <source>
        <dbReference type="ARBA" id="ARBA00022448"/>
    </source>
</evidence>
<evidence type="ECO:0000256" key="6">
    <source>
        <dbReference type="SAM" id="Phobius"/>
    </source>
</evidence>
<accession>A0ABN2X6T6</accession>
<keyword evidence="2" id="KW-0813">Transport</keyword>
<keyword evidence="4 6" id="KW-1133">Transmembrane helix</keyword>
<feature type="transmembrane region" description="Helical" evidence="6">
    <location>
        <begin position="497"/>
        <end position="518"/>
    </location>
</feature>
<feature type="transmembrane region" description="Helical" evidence="6">
    <location>
        <begin position="114"/>
        <end position="133"/>
    </location>
</feature>
<sequence>MTADARSGADQQIPPHPRAFEPGTLVLTVVLAAVGAFIGIHLITQLGISTHTSVIGALIAMMVGRIGLSGFQKFRSVHRQNLAQTAISAGTFGAANAIITPLAITWAFGRPDLIWPMFIGAAGGLVVDAWILYRAFGSKFLSARNAWPPGVAAAEAIKAGDQGGRRAKVLVAGGVIGFVLAWFGLSASAAGVALIGNVIALLMFGLGLLIVQYYSLLPGLADFSLAENYIPHGIMIGAGVIALVQAGFILFRRQRAKRDAQPVQEAAPDPDPDPAMADTVSPRRLRGGLGSGFLLFIAVAILLAFVSGIYAEMSIPVLIGWVLYAAVAAFVSELIVGLAAMHAGWFPATAITLIFLVLGLAIGFPPEPLLVLVGYTASTGPAFSDMGYDLKTGWILRKVHSRHPGYADYERSGRKQQYYSAMIGFVVAMGMAALLWKPYFEADRIPPVAVVFADTIKVGLTNTEALQTMLLWALLGAALQAAGGATRQMGIMLATGLLIAAPYAGWLVLGALAVKLVVVRLKGRQAEEDLQLIGAGIITGDAFASLGRIFR</sequence>
<dbReference type="Pfam" id="PF03169">
    <property type="entry name" value="OPT"/>
    <property type="match status" value="1"/>
</dbReference>
<protein>
    <submittedName>
        <fullName evidence="7">OPT/YSL family transporter</fullName>
    </submittedName>
</protein>
<comment type="subcellular location">
    <subcellularLocation>
        <location evidence="1">Membrane</location>
        <topology evidence="1">Multi-pass membrane protein</topology>
    </subcellularLocation>
</comment>
<feature type="transmembrane region" description="Helical" evidence="6">
    <location>
        <begin position="418"/>
        <end position="436"/>
    </location>
</feature>
<evidence type="ECO:0000313" key="8">
    <source>
        <dbReference type="Proteomes" id="UP001500984"/>
    </source>
</evidence>
<dbReference type="RefSeq" id="WP_291798185.1">
    <property type="nucleotide sequence ID" value="NZ_BAAAPZ010000017.1"/>
</dbReference>
<feature type="transmembrane region" description="Helical" evidence="6">
    <location>
        <begin position="465"/>
        <end position="485"/>
    </location>
</feature>
<proteinExistence type="predicted"/>
<dbReference type="Proteomes" id="UP001500984">
    <property type="component" value="Unassembled WGS sequence"/>
</dbReference>
<evidence type="ECO:0000256" key="1">
    <source>
        <dbReference type="ARBA" id="ARBA00004141"/>
    </source>
</evidence>
<evidence type="ECO:0000256" key="3">
    <source>
        <dbReference type="ARBA" id="ARBA00022692"/>
    </source>
</evidence>
<organism evidence="7 8">
    <name type="scientific">Brevibacterium salitolerans</name>
    <dbReference type="NCBI Taxonomy" id="1403566"/>
    <lineage>
        <taxon>Bacteria</taxon>
        <taxon>Bacillati</taxon>
        <taxon>Actinomycetota</taxon>
        <taxon>Actinomycetes</taxon>
        <taxon>Micrococcales</taxon>
        <taxon>Brevibacteriaceae</taxon>
        <taxon>Brevibacterium</taxon>
    </lineage>
</organism>
<gene>
    <name evidence="7" type="ORF">GCM10009823_29070</name>
</gene>
<evidence type="ECO:0000256" key="5">
    <source>
        <dbReference type="ARBA" id="ARBA00023136"/>
    </source>
</evidence>
<keyword evidence="8" id="KW-1185">Reference proteome</keyword>
<dbReference type="EMBL" id="BAAAPZ010000017">
    <property type="protein sequence ID" value="GAA2104408.1"/>
    <property type="molecule type" value="Genomic_DNA"/>
</dbReference>
<name>A0ABN2X6T6_9MICO</name>